<evidence type="ECO:0000256" key="2">
    <source>
        <dbReference type="PROSITE-ProRule" id="PRU01091"/>
    </source>
</evidence>
<dbReference type="RefSeq" id="WP_231010977.1">
    <property type="nucleotide sequence ID" value="NZ_BAAAEW010000042.1"/>
</dbReference>
<dbReference type="Gene3D" id="1.25.40.10">
    <property type="entry name" value="Tetratricopeptide repeat domain"/>
    <property type="match status" value="1"/>
</dbReference>
<dbReference type="SMART" id="SM00028">
    <property type="entry name" value="TPR"/>
    <property type="match status" value="3"/>
</dbReference>
<dbReference type="InterPro" id="IPR011990">
    <property type="entry name" value="TPR-like_helical_dom_sf"/>
</dbReference>
<name>A0ABP3VTP9_9BURK</name>
<dbReference type="SUPFAM" id="SSF46894">
    <property type="entry name" value="C-terminal effector domain of the bipartite response regulators"/>
    <property type="match status" value="1"/>
</dbReference>
<dbReference type="Gene3D" id="1.10.10.10">
    <property type="entry name" value="Winged helix-like DNA-binding domain superfamily/Winged helix DNA-binding domain"/>
    <property type="match status" value="1"/>
</dbReference>
<reference evidence="5" key="1">
    <citation type="journal article" date="2019" name="Int. J. Syst. Evol. Microbiol.">
        <title>The Global Catalogue of Microorganisms (GCM) 10K type strain sequencing project: providing services to taxonomists for standard genome sequencing and annotation.</title>
        <authorList>
            <consortium name="The Broad Institute Genomics Platform"/>
            <consortium name="The Broad Institute Genome Sequencing Center for Infectious Disease"/>
            <person name="Wu L."/>
            <person name="Ma J."/>
        </authorList>
    </citation>
    <scope>NUCLEOTIDE SEQUENCE [LARGE SCALE GENOMIC DNA]</scope>
    <source>
        <strain evidence="5">JCM 15503</strain>
    </source>
</reference>
<evidence type="ECO:0000313" key="4">
    <source>
        <dbReference type="EMBL" id="GAA0765878.1"/>
    </source>
</evidence>
<dbReference type="SMART" id="SM00862">
    <property type="entry name" value="Trans_reg_C"/>
    <property type="match status" value="1"/>
</dbReference>
<proteinExistence type="predicted"/>
<dbReference type="InterPro" id="IPR019734">
    <property type="entry name" value="TPR_rpt"/>
</dbReference>
<comment type="caution">
    <text evidence="4">The sequence shown here is derived from an EMBL/GenBank/DDBJ whole genome shotgun (WGS) entry which is preliminary data.</text>
</comment>
<dbReference type="Proteomes" id="UP001500279">
    <property type="component" value="Unassembled WGS sequence"/>
</dbReference>
<dbReference type="SUPFAM" id="SSF48452">
    <property type="entry name" value="TPR-like"/>
    <property type="match status" value="1"/>
</dbReference>
<feature type="DNA-binding region" description="OmpR/PhoB-type" evidence="2">
    <location>
        <begin position="18"/>
        <end position="112"/>
    </location>
</feature>
<evidence type="ECO:0000256" key="1">
    <source>
        <dbReference type="ARBA" id="ARBA00023125"/>
    </source>
</evidence>
<evidence type="ECO:0000259" key="3">
    <source>
        <dbReference type="PROSITE" id="PS51755"/>
    </source>
</evidence>
<evidence type="ECO:0000313" key="5">
    <source>
        <dbReference type="Proteomes" id="UP001500279"/>
    </source>
</evidence>
<dbReference type="CDD" id="cd00383">
    <property type="entry name" value="trans_reg_C"/>
    <property type="match status" value="1"/>
</dbReference>
<feature type="domain" description="OmpR/PhoB-type" evidence="3">
    <location>
        <begin position="18"/>
        <end position="112"/>
    </location>
</feature>
<dbReference type="Pfam" id="PF00486">
    <property type="entry name" value="Trans_reg_C"/>
    <property type="match status" value="1"/>
</dbReference>
<gene>
    <name evidence="4" type="ORF">GCM10009107_53420</name>
</gene>
<dbReference type="InterPro" id="IPR016032">
    <property type="entry name" value="Sig_transdc_resp-reg_C-effctor"/>
</dbReference>
<accession>A0ABP3VTP9</accession>
<keyword evidence="1 2" id="KW-0238">DNA-binding</keyword>
<keyword evidence="5" id="KW-1185">Reference proteome</keyword>
<sequence>MHDPSSIFPPASRPAGQATRFSVGDWQADASLDQLQHADGRRQKLEPRAMRLLATLAQRPGELFTSAQLMLAVWPGLVVTPASLYEAAAQLRKALGPDHLATVPRKGYRLTARVHGLAAAQDNEMAPALGPHAIAVLPFRQQGLTGQHAFLRDSLADALISELSRQPGLAVISRGTMLHYDPAAVVPQQVARELGVQQVVEGLLGLHGETLEITVQVVDGQRGTQRWADSVSLPLARWPDASGLVVGRLARALNLELRDLLAHTPAPTTQPGLQAWTLATRAWVELFGKPEGPGVNARAANWAEAALVLQSPLPLASICLAFCHWRAAQFGWDDTPREQLLACALAQAEAALQHGPQEPDAHYVHALIAYSQGETARAEEGLRHCLRLSNSHAPAHGLLALIRTRRGHPQETAALCERAFALSPREPLRVVWHLALAWAALAMADFPAALEASQQAMAVNAEFATAYLTGTAAAQQLGATALVQRWVTFLRERSAFDSLAAVQARLPPATEPAHRQQMVQLLALLRAAGLPPR</sequence>
<dbReference type="InterPro" id="IPR036388">
    <property type="entry name" value="WH-like_DNA-bd_sf"/>
</dbReference>
<dbReference type="PROSITE" id="PS51755">
    <property type="entry name" value="OMPR_PHOB"/>
    <property type="match status" value="1"/>
</dbReference>
<dbReference type="InterPro" id="IPR001867">
    <property type="entry name" value="OmpR/PhoB-type_DNA-bd"/>
</dbReference>
<dbReference type="EMBL" id="BAAAEW010000042">
    <property type="protein sequence ID" value="GAA0765878.1"/>
    <property type="molecule type" value="Genomic_DNA"/>
</dbReference>
<organism evidence="4 5">
    <name type="scientific">Ideonella azotifigens</name>
    <dbReference type="NCBI Taxonomy" id="513160"/>
    <lineage>
        <taxon>Bacteria</taxon>
        <taxon>Pseudomonadati</taxon>
        <taxon>Pseudomonadota</taxon>
        <taxon>Betaproteobacteria</taxon>
        <taxon>Burkholderiales</taxon>
        <taxon>Sphaerotilaceae</taxon>
        <taxon>Ideonella</taxon>
    </lineage>
</organism>
<protein>
    <recommendedName>
        <fullName evidence="3">OmpR/PhoB-type domain-containing protein</fullName>
    </recommendedName>
</protein>